<dbReference type="Proteomes" id="UP001056035">
    <property type="component" value="Chromosome"/>
</dbReference>
<evidence type="ECO:0000313" key="3">
    <source>
        <dbReference type="EMBL" id="UTI65718.1"/>
    </source>
</evidence>
<dbReference type="InterPro" id="IPR022062">
    <property type="entry name" value="DUF3618"/>
</dbReference>
<feature type="coiled-coil region" evidence="1">
    <location>
        <begin position="10"/>
        <end position="44"/>
    </location>
</feature>
<dbReference type="Pfam" id="PF12277">
    <property type="entry name" value="DUF3618"/>
    <property type="match status" value="1"/>
</dbReference>
<dbReference type="RefSeq" id="WP_254572397.1">
    <property type="nucleotide sequence ID" value="NZ_CP098502.1"/>
</dbReference>
<sequence length="82" mass="8951">MASRTPEEIRASIEANRNELAVSVQKLRNEVAEVTDWRKQLKANQQAVVIGAAVVGFVAAGGVAAFGSLFTRRKRHRAARGY</sequence>
<keyword evidence="2" id="KW-0472">Membrane</keyword>
<organism evidence="3 4">
    <name type="scientific">Paraconexibacter antarcticus</name>
    <dbReference type="NCBI Taxonomy" id="2949664"/>
    <lineage>
        <taxon>Bacteria</taxon>
        <taxon>Bacillati</taxon>
        <taxon>Actinomycetota</taxon>
        <taxon>Thermoleophilia</taxon>
        <taxon>Solirubrobacterales</taxon>
        <taxon>Paraconexibacteraceae</taxon>
        <taxon>Paraconexibacter</taxon>
    </lineage>
</organism>
<keyword evidence="2" id="KW-1133">Transmembrane helix</keyword>
<evidence type="ECO:0000313" key="4">
    <source>
        <dbReference type="Proteomes" id="UP001056035"/>
    </source>
</evidence>
<dbReference type="EMBL" id="CP098502">
    <property type="protein sequence ID" value="UTI65718.1"/>
    <property type="molecule type" value="Genomic_DNA"/>
</dbReference>
<keyword evidence="4" id="KW-1185">Reference proteome</keyword>
<name>A0ABY5DUN2_9ACTN</name>
<gene>
    <name evidence="3" type="ORF">NBH00_05765</name>
</gene>
<protein>
    <submittedName>
        <fullName evidence="3">DUF3618 domain-containing protein</fullName>
    </submittedName>
</protein>
<keyword evidence="2" id="KW-0812">Transmembrane</keyword>
<reference evidence="3 4" key="1">
    <citation type="submission" date="2022-06" db="EMBL/GenBank/DDBJ databases">
        <title>Paraconexibacter antarcticus.</title>
        <authorList>
            <person name="Kim C.S."/>
        </authorList>
    </citation>
    <scope>NUCLEOTIDE SEQUENCE [LARGE SCALE GENOMIC DNA]</scope>
    <source>
        <strain evidence="3 4">02-257</strain>
    </source>
</reference>
<evidence type="ECO:0000256" key="1">
    <source>
        <dbReference type="SAM" id="Coils"/>
    </source>
</evidence>
<accession>A0ABY5DUN2</accession>
<proteinExistence type="predicted"/>
<feature type="transmembrane region" description="Helical" evidence="2">
    <location>
        <begin position="47"/>
        <end position="70"/>
    </location>
</feature>
<evidence type="ECO:0000256" key="2">
    <source>
        <dbReference type="SAM" id="Phobius"/>
    </source>
</evidence>
<keyword evidence="1" id="KW-0175">Coiled coil</keyword>